<reference evidence="1 2" key="1">
    <citation type="submission" date="2019-05" db="EMBL/GenBank/DDBJ databases">
        <title>Another draft genome of Portunus trituberculatus and its Hox gene families provides insights of decapod evolution.</title>
        <authorList>
            <person name="Jeong J.-H."/>
            <person name="Song I."/>
            <person name="Kim S."/>
            <person name="Choi T."/>
            <person name="Kim D."/>
            <person name="Ryu S."/>
            <person name="Kim W."/>
        </authorList>
    </citation>
    <scope>NUCLEOTIDE SEQUENCE [LARGE SCALE GENOMIC DNA]</scope>
    <source>
        <tissue evidence="1">Muscle</tissue>
    </source>
</reference>
<proteinExistence type="predicted"/>
<protein>
    <submittedName>
        <fullName evidence="1">Uncharacterized protein</fullName>
    </submittedName>
</protein>
<evidence type="ECO:0000313" key="2">
    <source>
        <dbReference type="Proteomes" id="UP000324222"/>
    </source>
</evidence>
<accession>A0A5B7HMR1</accession>
<keyword evidence="2" id="KW-1185">Reference proteome</keyword>
<dbReference type="Proteomes" id="UP000324222">
    <property type="component" value="Unassembled WGS sequence"/>
</dbReference>
<dbReference type="AlphaFoldDB" id="A0A5B7HMR1"/>
<dbReference type="EMBL" id="VSRR010032531">
    <property type="protein sequence ID" value="MPC71226.1"/>
    <property type="molecule type" value="Genomic_DNA"/>
</dbReference>
<evidence type="ECO:0000313" key="1">
    <source>
        <dbReference type="EMBL" id="MPC71226.1"/>
    </source>
</evidence>
<sequence>MKVHSGFYGGCDGPLEGFWLFEDSNLANLVYFSLLIWLTYPSSSPTTPAGRLRLQFCSGTLRGMSRRHSRYCLVRRVVSRRRGRSARLWC</sequence>
<name>A0A5B7HMR1_PORTR</name>
<comment type="caution">
    <text evidence="1">The sequence shown here is derived from an EMBL/GenBank/DDBJ whole genome shotgun (WGS) entry which is preliminary data.</text>
</comment>
<gene>
    <name evidence="1" type="ORF">E2C01_065498</name>
</gene>
<organism evidence="1 2">
    <name type="scientific">Portunus trituberculatus</name>
    <name type="common">Swimming crab</name>
    <name type="synonym">Neptunus trituberculatus</name>
    <dbReference type="NCBI Taxonomy" id="210409"/>
    <lineage>
        <taxon>Eukaryota</taxon>
        <taxon>Metazoa</taxon>
        <taxon>Ecdysozoa</taxon>
        <taxon>Arthropoda</taxon>
        <taxon>Crustacea</taxon>
        <taxon>Multicrustacea</taxon>
        <taxon>Malacostraca</taxon>
        <taxon>Eumalacostraca</taxon>
        <taxon>Eucarida</taxon>
        <taxon>Decapoda</taxon>
        <taxon>Pleocyemata</taxon>
        <taxon>Brachyura</taxon>
        <taxon>Eubrachyura</taxon>
        <taxon>Portunoidea</taxon>
        <taxon>Portunidae</taxon>
        <taxon>Portuninae</taxon>
        <taxon>Portunus</taxon>
    </lineage>
</organism>